<dbReference type="Gene3D" id="3.40.50.300">
    <property type="entry name" value="P-loop containing nucleotide triphosphate hydrolases"/>
    <property type="match status" value="1"/>
</dbReference>
<keyword evidence="3" id="KW-1185">Reference proteome</keyword>
<dbReference type="Proteomes" id="UP000267029">
    <property type="component" value="Unassembled WGS sequence"/>
</dbReference>
<feature type="region of interest" description="Disordered" evidence="1">
    <location>
        <begin position="146"/>
        <end position="171"/>
    </location>
</feature>
<evidence type="ECO:0000256" key="1">
    <source>
        <dbReference type="SAM" id="MobiDB-lite"/>
    </source>
</evidence>
<evidence type="ECO:0008006" key="4">
    <source>
        <dbReference type="Google" id="ProtNLM"/>
    </source>
</evidence>
<gene>
    <name evidence="2" type="ORF">MCOS_LOCUS4925</name>
</gene>
<reference evidence="2 3" key="1">
    <citation type="submission" date="2018-10" db="EMBL/GenBank/DDBJ databases">
        <authorList>
            <consortium name="Pathogen Informatics"/>
        </authorList>
    </citation>
    <scope>NUCLEOTIDE SEQUENCE [LARGE SCALE GENOMIC DNA]</scope>
</reference>
<dbReference type="OrthoDB" id="8954335at2759"/>
<evidence type="ECO:0000313" key="3">
    <source>
        <dbReference type="Proteomes" id="UP000267029"/>
    </source>
</evidence>
<dbReference type="EMBL" id="UXSR01002731">
    <property type="protein sequence ID" value="VDD78922.1"/>
    <property type="molecule type" value="Genomic_DNA"/>
</dbReference>
<name>A0A3P6GUR4_MESCO</name>
<organism evidence="2 3">
    <name type="scientific">Mesocestoides corti</name>
    <name type="common">Flatworm</name>
    <dbReference type="NCBI Taxonomy" id="53468"/>
    <lineage>
        <taxon>Eukaryota</taxon>
        <taxon>Metazoa</taxon>
        <taxon>Spiralia</taxon>
        <taxon>Lophotrochozoa</taxon>
        <taxon>Platyhelminthes</taxon>
        <taxon>Cestoda</taxon>
        <taxon>Eucestoda</taxon>
        <taxon>Cyclophyllidea</taxon>
        <taxon>Mesocestoididae</taxon>
        <taxon>Mesocestoides</taxon>
    </lineage>
</organism>
<dbReference type="InterPro" id="IPR027417">
    <property type="entry name" value="P-loop_NTPase"/>
</dbReference>
<feature type="compositionally biased region" description="Pro residues" evidence="1">
    <location>
        <begin position="153"/>
        <end position="169"/>
    </location>
</feature>
<protein>
    <recommendedName>
        <fullName evidence="4">G domain-containing protein</fullName>
    </recommendedName>
</protein>
<sequence>MERTFIRDPHAAIFDADLILVVVDASNKYSREALDPEVLKTLHFFSTKESVLVLNKVDKSKGNPTRLLEVTRRLTAGVVGGRTSHLDAFANKFNQRALLASNEAFLKHRPTIEAVIYPRLPAEAHEAAEKRLSEIKRLLAALPPPIQIDSGPRLPPPPSPPPPPTPPPTLLLREAQPELEHTSKILTLQLGFEGTIVGSGDTQVSRLDSRSRPIRWQEVLAVNVDRFAPHRHLRKSQTHRGAIVQPGGCPDDGDTGKRGSGRTPE</sequence>
<dbReference type="AlphaFoldDB" id="A0A3P6GUR4"/>
<dbReference type="SUPFAM" id="SSF52540">
    <property type="entry name" value="P-loop containing nucleoside triphosphate hydrolases"/>
    <property type="match status" value="1"/>
</dbReference>
<proteinExistence type="predicted"/>
<dbReference type="STRING" id="53468.A0A3P6GUR4"/>
<feature type="region of interest" description="Disordered" evidence="1">
    <location>
        <begin position="232"/>
        <end position="265"/>
    </location>
</feature>
<accession>A0A3P6GUR4</accession>
<evidence type="ECO:0000313" key="2">
    <source>
        <dbReference type="EMBL" id="VDD78922.1"/>
    </source>
</evidence>